<proteinExistence type="predicted"/>
<dbReference type="KEGG" id="rhp:LPB142_01755"/>
<dbReference type="EMBL" id="CP017781">
    <property type="protein sequence ID" value="AOZ68188.1"/>
    <property type="molecule type" value="Genomic_DNA"/>
</dbReference>
<evidence type="ECO:0000256" key="1">
    <source>
        <dbReference type="ARBA" id="ARBA00003565"/>
    </source>
</evidence>
<gene>
    <name evidence="3" type="ORF">LPB142_01755</name>
</gene>
<accession>A0A1D9M8P9</accession>
<feature type="domain" description="Thioredoxin" evidence="2">
    <location>
        <begin position="29"/>
        <end position="154"/>
    </location>
</feature>
<evidence type="ECO:0000313" key="3">
    <source>
        <dbReference type="EMBL" id="AOZ68188.1"/>
    </source>
</evidence>
<comment type="function">
    <text evidence="1">May be required for disulfide bond formation in some proteins.</text>
</comment>
<reference evidence="3 4" key="1">
    <citation type="submission" date="2016-10" db="EMBL/GenBank/DDBJ databases">
        <title>Rhodobacter sp. LPB0142, isolated from sea water.</title>
        <authorList>
            <person name="Kim E."/>
            <person name="Yi H."/>
        </authorList>
    </citation>
    <scope>NUCLEOTIDE SEQUENCE [LARGE SCALE GENOMIC DNA]</scope>
    <source>
        <strain evidence="3 4">LPB0142</strain>
    </source>
</reference>
<keyword evidence="4" id="KW-1185">Reference proteome</keyword>
<evidence type="ECO:0000313" key="4">
    <source>
        <dbReference type="Proteomes" id="UP000176562"/>
    </source>
</evidence>
<dbReference type="PROSITE" id="PS51352">
    <property type="entry name" value="THIOREDOXIN_2"/>
    <property type="match status" value="1"/>
</dbReference>
<dbReference type="AlphaFoldDB" id="A0A1D9M8P9"/>
<dbReference type="InterPro" id="IPR036249">
    <property type="entry name" value="Thioredoxin-like_sf"/>
</dbReference>
<protein>
    <submittedName>
        <fullName evidence="3">Thiol-disulfide oxidoreductase</fullName>
    </submittedName>
</protein>
<dbReference type="SUPFAM" id="SSF52833">
    <property type="entry name" value="Thioredoxin-like"/>
    <property type="match status" value="1"/>
</dbReference>
<dbReference type="Proteomes" id="UP000176562">
    <property type="component" value="Chromosome"/>
</dbReference>
<sequence>MNRRSLLLGISGAAMIAAIGGIIASRPGAQTGFSLPANAEELANIETLPDIAQGAAEAPVTVVEYASYTCPHCATWHKEIYPRLKAEFIDTGKVRFIHREVYFDKFGLWAGLIAGCGGDLKYHAISGMIYDSQQDWIGDGTEATIAANLRKIGLKAGLGQEQIEACMTDQKRMEAMVATYQKNATADDINATPTLVINGEKFSNMPWEELKTLIEAKL</sequence>
<dbReference type="InterPro" id="IPR013766">
    <property type="entry name" value="Thioredoxin_domain"/>
</dbReference>
<dbReference type="RefSeq" id="WP_071165318.1">
    <property type="nucleotide sequence ID" value="NZ_CP017781.1"/>
</dbReference>
<dbReference type="STRING" id="1850250.LPB142_01755"/>
<dbReference type="Gene3D" id="3.40.30.10">
    <property type="entry name" value="Glutaredoxin"/>
    <property type="match status" value="1"/>
</dbReference>
<evidence type="ECO:0000259" key="2">
    <source>
        <dbReference type="PROSITE" id="PS51352"/>
    </source>
</evidence>
<dbReference type="Pfam" id="PF13462">
    <property type="entry name" value="Thioredoxin_4"/>
    <property type="match status" value="1"/>
</dbReference>
<dbReference type="InterPro" id="IPR012336">
    <property type="entry name" value="Thioredoxin-like_fold"/>
</dbReference>
<name>A0A1D9M8P9_9RHOB</name>
<organism evidence="3 4">
    <name type="scientific">Rhodobacter xanthinilyticus</name>
    <dbReference type="NCBI Taxonomy" id="1850250"/>
    <lineage>
        <taxon>Bacteria</taxon>
        <taxon>Pseudomonadati</taxon>
        <taxon>Pseudomonadota</taxon>
        <taxon>Alphaproteobacteria</taxon>
        <taxon>Rhodobacterales</taxon>
        <taxon>Rhodobacter group</taxon>
        <taxon>Rhodobacter</taxon>
    </lineage>
</organism>